<feature type="transmembrane region" description="Helical" evidence="1">
    <location>
        <begin position="147"/>
        <end position="166"/>
    </location>
</feature>
<evidence type="ECO:0000313" key="4">
    <source>
        <dbReference type="Proteomes" id="UP001165302"/>
    </source>
</evidence>
<comment type="caution">
    <text evidence="3">The sequence shown here is derived from an EMBL/GenBank/DDBJ whole genome shotgun (WGS) entry which is preliminary data.</text>
</comment>
<organism evidence="3 4">
    <name type="scientific">Sphingobacterium bovistauri</name>
    <dbReference type="NCBI Taxonomy" id="2781959"/>
    <lineage>
        <taxon>Bacteria</taxon>
        <taxon>Pseudomonadati</taxon>
        <taxon>Bacteroidota</taxon>
        <taxon>Sphingobacteriia</taxon>
        <taxon>Sphingobacteriales</taxon>
        <taxon>Sphingobacteriaceae</taxon>
        <taxon>Sphingobacterium</taxon>
    </lineage>
</organism>
<feature type="transmembrane region" description="Helical" evidence="1">
    <location>
        <begin position="187"/>
        <end position="213"/>
    </location>
</feature>
<accession>A0ABS7Z8K5</accession>
<keyword evidence="4" id="KW-1185">Reference proteome</keyword>
<dbReference type="Pfam" id="PF00487">
    <property type="entry name" value="FA_desaturase"/>
    <property type="match status" value="1"/>
</dbReference>
<dbReference type="RefSeq" id="WP_225553768.1">
    <property type="nucleotide sequence ID" value="NZ_JADEYP010000021.1"/>
</dbReference>
<sequence length="346" mass="40970">MTHQQKTNIIKKEIIASYKSLRAKYPVLKYQNFIGFSIFMSCLLISAGLGYMWYVDIIPAWVLILGNAFLFGVLHELEHDLIHFIYFKNNKLVHNLMLLVIWLVRPLTLNPWFRRVLHYHHHKFSGTLHDVEERGVTNGEKWSLKRLLFTPDLVIGNALRVIGLFSDMKREVDNGNLKLHTAKKLKLSGVFGLIPFTILSHVILYVFFTDILLDFLHNKYQFTWVLPEVIKDVLAWSKPIIYIVLLPNLLRQFCLHFITSNLHYFGDVEQGNVIEQTQVLTVWWTYPFQLFCFFFGWTHAIHHFVVNETFYIRHIARKKAHEVMRKNGVRFNDLGTFRRANRYHEV</sequence>
<proteinExistence type="predicted"/>
<feature type="transmembrane region" description="Helical" evidence="1">
    <location>
        <begin position="57"/>
        <end position="74"/>
    </location>
</feature>
<name>A0ABS7Z8K5_9SPHI</name>
<evidence type="ECO:0000313" key="3">
    <source>
        <dbReference type="EMBL" id="MCA5005741.1"/>
    </source>
</evidence>
<feature type="transmembrane region" description="Helical" evidence="1">
    <location>
        <begin position="95"/>
        <end position="113"/>
    </location>
</feature>
<evidence type="ECO:0000259" key="2">
    <source>
        <dbReference type="Pfam" id="PF00487"/>
    </source>
</evidence>
<gene>
    <name evidence="3" type="ORF">IPZ78_11325</name>
</gene>
<protein>
    <submittedName>
        <fullName evidence="3">Fatty acid desaturase</fullName>
    </submittedName>
</protein>
<keyword evidence="1" id="KW-0812">Transmembrane</keyword>
<dbReference type="EMBL" id="JADEYP010000021">
    <property type="protein sequence ID" value="MCA5005741.1"/>
    <property type="molecule type" value="Genomic_DNA"/>
</dbReference>
<keyword evidence="1" id="KW-0472">Membrane</keyword>
<keyword evidence="1" id="KW-1133">Transmembrane helix</keyword>
<feature type="transmembrane region" description="Helical" evidence="1">
    <location>
        <begin position="32"/>
        <end position="51"/>
    </location>
</feature>
<evidence type="ECO:0000256" key="1">
    <source>
        <dbReference type="SAM" id="Phobius"/>
    </source>
</evidence>
<dbReference type="InterPro" id="IPR005804">
    <property type="entry name" value="FA_desaturase_dom"/>
</dbReference>
<dbReference type="Proteomes" id="UP001165302">
    <property type="component" value="Unassembled WGS sequence"/>
</dbReference>
<reference evidence="3" key="1">
    <citation type="submission" date="2020-10" db="EMBL/GenBank/DDBJ databases">
        <authorList>
            <person name="Lu T."/>
            <person name="Wang Q."/>
            <person name="Han X."/>
        </authorList>
    </citation>
    <scope>NUCLEOTIDE SEQUENCE</scope>
    <source>
        <strain evidence="3">WQ 366</strain>
    </source>
</reference>
<feature type="domain" description="Fatty acid desaturase" evidence="2">
    <location>
        <begin position="60"/>
        <end position="333"/>
    </location>
</feature>